<dbReference type="SUPFAM" id="SSF53850">
    <property type="entry name" value="Periplasmic binding protein-like II"/>
    <property type="match status" value="1"/>
</dbReference>
<evidence type="ECO:0000256" key="3">
    <source>
        <dbReference type="ARBA" id="ARBA00023125"/>
    </source>
</evidence>
<dbReference type="InterPro" id="IPR036388">
    <property type="entry name" value="WH-like_DNA-bd_sf"/>
</dbReference>
<dbReference type="PRINTS" id="PR00039">
    <property type="entry name" value="HTHLYSR"/>
</dbReference>
<accession>A0ABW9AFL3</accession>
<reference evidence="6 7" key="1">
    <citation type="journal article" date="2024" name="Chem. Sci.">
        <title>Discovery of megapolipeptins by genome mining of a Burkholderiales bacteria collection.</title>
        <authorList>
            <person name="Paulo B.S."/>
            <person name="Recchia M.J.J."/>
            <person name="Lee S."/>
            <person name="Fergusson C.H."/>
            <person name="Romanowski S.B."/>
            <person name="Hernandez A."/>
            <person name="Krull N."/>
            <person name="Liu D.Y."/>
            <person name="Cavanagh H."/>
            <person name="Bos A."/>
            <person name="Gray C.A."/>
            <person name="Murphy B.T."/>
            <person name="Linington R.G."/>
            <person name="Eustaquio A.S."/>
        </authorList>
    </citation>
    <scope>NUCLEOTIDE SEQUENCE [LARGE SCALE GENOMIC DNA]</scope>
    <source>
        <strain evidence="6 7">RL21-008-BIB-A</strain>
    </source>
</reference>
<evidence type="ECO:0000256" key="2">
    <source>
        <dbReference type="ARBA" id="ARBA00023015"/>
    </source>
</evidence>
<sequence>MSAINHFNLRNFDLNLLIAFDALMRDRSVTKAAARLKVQQPAMSHSLATLRLLLEDELFVRVGNQMAPTAKAEMLTQHVSQILQYTQQLLSVSDTFDPLRSERTFNVGFFCEELLVLPQLGKALATCAPGVKLLARRVLTADVAAALDNGSLDIAIGCTPPPASRFRSEDLFDQELACCHNPNLLALDGDLDLDTWLSARHAFVSEHDAAEGCLGSFLIGAGYPINVVLGTPDYLSLLAAVADAPLLATLPAQIAYRYASRFGLVTRPAPFQVPLAPVQIIWSAGSDADQGLAWMRYQIKVACASSSAVTATADIL</sequence>
<dbReference type="PANTHER" id="PTHR30118">
    <property type="entry name" value="HTH-TYPE TRANSCRIPTIONAL REGULATOR LEUO-RELATED"/>
    <property type="match status" value="1"/>
</dbReference>
<evidence type="ECO:0000313" key="7">
    <source>
        <dbReference type="Proteomes" id="UP001629246"/>
    </source>
</evidence>
<proteinExistence type="inferred from homology"/>
<keyword evidence="7" id="KW-1185">Reference proteome</keyword>
<comment type="caution">
    <text evidence="6">The sequence shown here is derived from an EMBL/GenBank/DDBJ whole genome shotgun (WGS) entry which is preliminary data.</text>
</comment>
<dbReference type="PROSITE" id="PS50931">
    <property type="entry name" value="HTH_LYSR"/>
    <property type="match status" value="1"/>
</dbReference>
<dbReference type="InterPro" id="IPR000847">
    <property type="entry name" value="LysR_HTH_N"/>
</dbReference>
<name>A0ABW9AFL3_9BURK</name>
<keyword evidence="2" id="KW-0805">Transcription regulation</keyword>
<dbReference type="Pfam" id="PF03466">
    <property type="entry name" value="LysR_substrate"/>
    <property type="match status" value="1"/>
</dbReference>
<dbReference type="Pfam" id="PF00126">
    <property type="entry name" value="HTH_1"/>
    <property type="match status" value="1"/>
</dbReference>
<dbReference type="PANTHER" id="PTHR30118:SF15">
    <property type="entry name" value="TRANSCRIPTIONAL REGULATORY PROTEIN"/>
    <property type="match status" value="1"/>
</dbReference>
<evidence type="ECO:0000259" key="5">
    <source>
        <dbReference type="PROSITE" id="PS50931"/>
    </source>
</evidence>
<keyword evidence="4" id="KW-0804">Transcription</keyword>
<keyword evidence="3" id="KW-0238">DNA-binding</keyword>
<dbReference type="SUPFAM" id="SSF46785">
    <property type="entry name" value="Winged helix' DNA-binding domain"/>
    <property type="match status" value="1"/>
</dbReference>
<organism evidence="6 7">
    <name type="scientific">Herbaspirillum lusitanum</name>
    <dbReference type="NCBI Taxonomy" id="213312"/>
    <lineage>
        <taxon>Bacteria</taxon>
        <taxon>Pseudomonadati</taxon>
        <taxon>Pseudomonadota</taxon>
        <taxon>Betaproteobacteria</taxon>
        <taxon>Burkholderiales</taxon>
        <taxon>Oxalobacteraceae</taxon>
        <taxon>Herbaspirillum</taxon>
    </lineage>
</organism>
<dbReference type="EMBL" id="JAQQFM010000013">
    <property type="protein sequence ID" value="MFL9927256.1"/>
    <property type="molecule type" value="Genomic_DNA"/>
</dbReference>
<dbReference type="Gene3D" id="3.40.190.10">
    <property type="entry name" value="Periplasmic binding protein-like II"/>
    <property type="match status" value="2"/>
</dbReference>
<dbReference type="RefSeq" id="WP_408160496.1">
    <property type="nucleotide sequence ID" value="NZ_JAQQFM010000013.1"/>
</dbReference>
<dbReference type="InterPro" id="IPR050389">
    <property type="entry name" value="LysR-type_TF"/>
</dbReference>
<dbReference type="Proteomes" id="UP001629246">
    <property type="component" value="Unassembled WGS sequence"/>
</dbReference>
<evidence type="ECO:0000256" key="1">
    <source>
        <dbReference type="ARBA" id="ARBA00009437"/>
    </source>
</evidence>
<evidence type="ECO:0000313" key="6">
    <source>
        <dbReference type="EMBL" id="MFL9927256.1"/>
    </source>
</evidence>
<dbReference type="InterPro" id="IPR005119">
    <property type="entry name" value="LysR_subst-bd"/>
</dbReference>
<dbReference type="Gene3D" id="1.10.10.10">
    <property type="entry name" value="Winged helix-like DNA-binding domain superfamily/Winged helix DNA-binding domain"/>
    <property type="match status" value="1"/>
</dbReference>
<evidence type="ECO:0000256" key="4">
    <source>
        <dbReference type="ARBA" id="ARBA00023163"/>
    </source>
</evidence>
<comment type="similarity">
    <text evidence="1">Belongs to the LysR transcriptional regulatory family.</text>
</comment>
<gene>
    <name evidence="6" type="ORF">PQR62_23490</name>
</gene>
<feature type="domain" description="HTH lysR-type" evidence="5">
    <location>
        <begin position="12"/>
        <end position="69"/>
    </location>
</feature>
<protein>
    <submittedName>
        <fullName evidence="6">LysR substrate-binding domain-containing protein</fullName>
    </submittedName>
</protein>
<dbReference type="InterPro" id="IPR036390">
    <property type="entry name" value="WH_DNA-bd_sf"/>
</dbReference>